<dbReference type="Gene3D" id="3.50.50.60">
    <property type="entry name" value="FAD/NAD(P)-binding domain"/>
    <property type="match status" value="2"/>
</dbReference>
<dbReference type="InterPro" id="IPR002937">
    <property type="entry name" value="Amino_oxidase"/>
</dbReference>
<dbReference type="Pfam" id="PF00743">
    <property type="entry name" value="FMO-like"/>
    <property type="match status" value="1"/>
</dbReference>
<name>A0AAU9PCZ3_9ASTR</name>
<dbReference type="EC" id="1.-.-.-" evidence="5"/>
<reference evidence="7 8" key="1">
    <citation type="submission" date="2022-01" db="EMBL/GenBank/DDBJ databases">
        <authorList>
            <person name="Xiong W."/>
            <person name="Schranz E."/>
        </authorList>
    </citation>
    <scope>NUCLEOTIDE SEQUENCE [LARGE SCALE GENOMIC DNA]</scope>
</reference>
<dbReference type="InterPro" id="IPR050346">
    <property type="entry name" value="FMO-like"/>
</dbReference>
<keyword evidence="2 5" id="KW-0285">Flavoprotein</keyword>
<feature type="domain" description="Amine oxidase" evidence="6">
    <location>
        <begin position="14"/>
        <end position="56"/>
    </location>
</feature>
<sequence length="148" mass="16503">METSLTVAVIDAGLAGLTAARELQRESHQVVVFEKSHRLGGTWAYDPQVESDLLEKVYHDPQKFPSHDEVLKFLEDFACSFELTKLIRFNTMVTKVEVLDSGITQFVVELNTDGVHSVEVFDAVVVCNGHNSEPQLTTDIPRTVRKSG</sequence>
<dbReference type="Pfam" id="PF01593">
    <property type="entry name" value="Amino_oxidase"/>
    <property type="match status" value="1"/>
</dbReference>
<keyword evidence="4 5" id="KW-0560">Oxidoreductase</keyword>
<dbReference type="EMBL" id="CAKMRJ010005634">
    <property type="protein sequence ID" value="CAH1448085.1"/>
    <property type="molecule type" value="Genomic_DNA"/>
</dbReference>
<accession>A0AAU9PCZ3</accession>
<evidence type="ECO:0000256" key="4">
    <source>
        <dbReference type="ARBA" id="ARBA00023002"/>
    </source>
</evidence>
<dbReference type="PRINTS" id="PR00419">
    <property type="entry name" value="ADXRDTASE"/>
</dbReference>
<dbReference type="Proteomes" id="UP001157418">
    <property type="component" value="Unassembled WGS sequence"/>
</dbReference>
<dbReference type="GO" id="GO:0050660">
    <property type="term" value="F:flavin adenine dinucleotide binding"/>
    <property type="evidence" value="ECO:0007669"/>
    <property type="project" value="InterPro"/>
</dbReference>
<evidence type="ECO:0000256" key="5">
    <source>
        <dbReference type="RuleBase" id="RU361177"/>
    </source>
</evidence>
<keyword evidence="5" id="KW-0503">Monooxygenase</keyword>
<dbReference type="InterPro" id="IPR036188">
    <property type="entry name" value="FAD/NAD-bd_sf"/>
</dbReference>
<comment type="caution">
    <text evidence="7">The sequence shown here is derived from an EMBL/GenBank/DDBJ whole genome shotgun (WGS) entry which is preliminary data.</text>
</comment>
<evidence type="ECO:0000313" key="7">
    <source>
        <dbReference type="EMBL" id="CAH1448085.1"/>
    </source>
</evidence>
<evidence type="ECO:0000256" key="1">
    <source>
        <dbReference type="ARBA" id="ARBA00009183"/>
    </source>
</evidence>
<evidence type="ECO:0000313" key="8">
    <source>
        <dbReference type="Proteomes" id="UP001157418"/>
    </source>
</evidence>
<evidence type="ECO:0000256" key="2">
    <source>
        <dbReference type="ARBA" id="ARBA00022630"/>
    </source>
</evidence>
<comment type="cofactor">
    <cofactor evidence="5">
        <name>FAD</name>
        <dbReference type="ChEBI" id="CHEBI:57692"/>
    </cofactor>
</comment>
<evidence type="ECO:0000256" key="3">
    <source>
        <dbReference type="ARBA" id="ARBA00022827"/>
    </source>
</evidence>
<comment type="similarity">
    <text evidence="1 5">Belongs to the FMO family.</text>
</comment>
<dbReference type="GO" id="GO:0050661">
    <property type="term" value="F:NADP binding"/>
    <property type="evidence" value="ECO:0007669"/>
    <property type="project" value="InterPro"/>
</dbReference>
<keyword evidence="3 5" id="KW-0274">FAD</keyword>
<dbReference type="SUPFAM" id="SSF51905">
    <property type="entry name" value="FAD/NAD(P)-binding domain"/>
    <property type="match status" value="1"/>
</dbReference>
<dbReference type="AlphaFoldDB" id="A0AAU9PCZ3"/>
<keyword evidence="8" id="KW-1185">Reference proteome</keyword>
<organism evidence="7 8">
    <name type="scientific">Lactuca virosa</name>
    <dbReference type="NCBI Taxonomy" id="75947"/>
    <lineage>
        <taxon>Eukaryota</taxon>
        <taxon>Viridiplantae</taxon>
        <taxon>Streptophyta</taxon>
        <taxon>Embryophyta</taxon>
        <taxon>Tracheophyta</taxon>
        <taxon>Spermatophyta</taxon>
        <taxon>Magnoliopsida</taxon>
        <taxon>eudicotyledons</taxon>
        <taxon>Gunneridae</taxon>
        <taxon>Pentapetalae</taxon>
        <taxon>asterids</taxon>
        <taxon>campanulids</taxon>
        <taxon>Asterales</taxon>
        <taxon>Asteraceae</taxon>
        <taxon>Cichorioideae</taxon>
        <taxon>Cichorieae</taxon>
        <taxon>Lactucinae</taxon>
        <taxon>Lactuca</taxon>
    </lineage>
</organism>
<dbReference type="GO" id="GO:0004499">
    <property type="term" value="F:N,N-dimethylaniline monooxygenase activity"/>
    <property type="evidence" value="ECO:0007669"/>
    <property type="project" value="InterPro"/>
</dbReference>
<evidence type="ECO:0000259" key="6">
    <source>
        <dbReference type="Pfam" id="PF01593"/>
    </source>
</evidence>
<dbReference type="InterPro" id="IPR020946">
    <property type="entry name" value="Flavin_mOase-like"/>
</dbReference>
<proteinExistence type="inferred from homology"/>
<protein>
    <recommendedName>
        <fullName evidence="5">Flavin-containing monooxygenase</fullName>
        <ecNumber evidence="5">1.-.-.-</ecNumber>
    </recommendedName>
</protein>
<dbReference type="PANTHER" id="PTHR23023">
    <property type="entry name" value="DIMETHYLANILINE MONOOXYGENASE"/>
    <property type="match status" value="1"/>
</dbReference>
<gene>
    <name evidence="7" type="ORF">LVIROSA_LOCUS33650</name>
</gene>